<dbReference type="InterPro" id="IPR013785">
    <property type="entry name" value="Aldolase_TIM"/>
</dbReference>
<dbReference type="GO" id="GO:0005737">
    <property type="term" value="C:cytoplasm"/>
    <property type="evidence" value="ECO:0007669"/>
    <property type="project" value="UniProtKB-SubCell"/>
</dbReference>
<evidence type="ECO:0000256" key="2">
    <source>
        <dbReference type="ARBA" id="ARBA00004496"/>
    </source>
</evidence>
<dbReference type="EC" id="5.3.1.16" evidence="9"/>
<dbReference type="Gene3D" id="3.20.20.70">
    <property type="entry name" value="Aldolase class I"/>
    <property type="match status" value="1"/>
</dbReference>
<dbReference type="Proteomes" id="UP000197025">
    <property type="component" value="Unassembled WGS sequence"/>
</dbReference>
<keyword evidence="5 9" id="KW-0963">Cytoplasm</keyword>
<keyword evidence="6 9" id="KW-0028">Amino-acid biosynthesis</keyword>
<comment type="subcellular location">
    <subcellularLocation>
        <location evidence="2 9">Cytoplasm</location>
    </subcellularLocation>
</comment>
<dbReference type="UniPathway" id="UPA00031">
    <property type="reaction ID" value="UER00009"/>
</dbReference>
<dbReference type="CDD" id="cd04732">
    <property type="entry name" value="HisA"/>
    <property type="match status" value="1"/>
</dbReference>
<proteinExistence type="inferred from homology"/>
<evidence type="ECO:0000256" key="6">
    <source>
        <dbReference type="ARBA" id="ARBA00022605"/>
    </source>
</evidence>
<feature type="active site" description="Proton acceptor" evidence="9">
    <location>
        <position position="10"/>
    </location>
</feature>
<keyword evidence="8 9" id="KW-0413">Isomerase</keyword>
<dbReference type="FunFam" id="3.20.20.70:FF:000009">
    <property type="entry name" value="1-(5-phosphoribosyl)-5-[(5-phosphoribosylamino)methylideneamino] imidazole-4-carboxamide isomerase"/>
    <property type="match status" value="1"/>
</dbReference>
<sequence>MVLELIPSLDLLEGQVVRLIQGDPRRRIVYPLDPLEQAARWAEEGARWLHVVHLDGAFGASGASAAAIARLVREAPLQVQMGGGLRSLADLERAFSWGVARAVVGTMAVRDPASFEAALARFGPERLVLAVEVRGGQLTWAGWQEAAGDPEAFARAWAARGVCRVLYTDTMRDGTLAGPDVEGALRIAQASGARVLLSGGVGTLEHVEAAARAAAHGLEALILGRALHEGRFTLREAMRRLRPTEPGGPR</sequence>
<dbReference type="AlphaFoldDB" id="A0A212QQR1"/>
<dbReference type="RefSeq" id="WP_088570594.1">
    <property type="nucleotide sequence ID" value="NZ_FYEK01000018.1"/>
</dbReference>
<name>A0A212QQR1_9CHLR</name>
<accession>A0A212QQR1</accession>
<dbReference type="InterPro" id="IPR011060">
    <property type="entry name" value="RibuloseP-bd_barrel"/>
</dbReference>
<keyword evidence="7 9" id="KW-0368">Histidine biosynthesis</keyword>
<dbReference type="PANTHER" id="PTHR43090">
    <property type="entry name" value="1-(5-PHOSPHORIBOSYL)-5-[(5-PHOSPHORIBOSYLAMINO)METHYLIDENEAMINO] IMIDAZOLE-4-CARBOXAMIDE ISOMERASE"/>
    <property type="match status" value="1"/>
</dbReference>
<evidence type="ECO:0000256" key="1">
    <source>
        <dbReference type="ARBA" id="ARBA00000901"/>
    </source>
</evidence>
<dbReference type="InterPro" id="IPR023016">
    <property type="entry name" value="HisA/PriA"/>
</dbReference>
<evidence type="ECO:0000256" key="9">
    <source>
        <dbReference type="HAMAP-Rule" id="MF_01014"/>
    </source>
</evidence>
<feature type="active site" description="Proton donor" evidence="9">
    <location>
        <position position="132"/>
    </location>
</feature>
<dbReference type="FunCoup" id="A0A212QQR1">
    <property type="interactions" value="330"/>
</dbReference>
<protein>
    <recommendedName>
        <fullName evidence="9">1-(5-phosphoribosyl)-5-[(5-phosphoribosylamino)methylideneamino] imidazole-4-carboxamide isomerase</fullName>
        <ecNumber evidence="9">5.3.1.16</ecNumber>
    </recommendedName>
    <alternativeName>
        <fullName evidence="9">Phosphoribosylformimino-5-aminoimidazole carboxamide ribotide isomerase</fullName>
    </alternativeName>
</protein>
<dbReference type="HAMAP" id="MF_01014">
    <property type="entry name" value="HisA"/>
    <property type="match status" value="1"/>
</dbReference>
<dbReference type="PANTHER" id="PTHR43090:SF2">
    <property type="entry name" value="1-(5-PHOSPHORIBOSYL)-5-[(5-PHOSPHORIBOSYLAMINO)METHYLIDENEAMINO] IMIDAZOLE-4-CARBOXAMIDE ISOMERASE"/>
    <property type="match status" value="1"/>
</dbReference>
<comment type="catalytic activity">
    <reaction evidence="1 9">
        <text>1-(5-phospho-beta-D-ribosyl)-5-[(5-phospho-beta-D-ribosylamino)methylideneamino]imidazole-4-carboxamide = 5-[(5-phospho-1-deoxy-D-ribulos-1-ylimino)methylamino]-1-(5-phospho-beta-D-ribosyl)imidazole-4-carboxamide</text>
        <dbReference type="Rhea" id="RHEA:15469"/>
        <dbReference type="ChEBI" id="CHEBI:58435"/>
        <dbReference type="ChEBI" id="CHEBI:58525"/>
        <dbReference type="EC" id="5.3.1.16"/>
    </reaction>
</comment>
<evidence type="ECO:0000256" key="5">
    <source>
        <dbReference type="ARBA" id="ARBA00022490"/>
    </source>
</evidence>
<dbReference type="SUPFAM" id="SSF51366">
    <property type="entry name" value="Ribulose-phoshate binding barrel"/>
    <property type="match status" value="1"/>
</dbReference>
<evidence type="ECO:0000256" key="4">
    <source>
        <dbReference type="ARBA" id="ARBA00009667"/>
    </source>
</evidence>
<dbReference type="InParanoid" id="A0A212QQR1"/>
<gene>
    <name evidence="9" type="primary">hisA</name>
    <name evidence="11" type="ORF">SAMN02746019_00004050</name>
</gene>
<dbReference type="GO" id="GO:0003949">
    <property type="term" value="F:1-(5-phosphoribosyl)-5-[(5-phosphoribosylamino)methylideneamino]imidazole-4-carboxamide isomerase activity"/>
    <property type="evidence" value="ECO:0007669"/>
    <property type="project" value="UniProtKB-UniRule"/>
</dbReference>
<dbReference type="OrthoDB" id="9781903at2"/>
<reference evidence="12" key="1">
    <citation type="submission" date="2017-06" db="EMBL/GenBank/DDBJ databases">
        <authorList>
            <person name="Varghese N."/>
            <person name="Submissions S."/>
        </authorList>
    </citation>
    <scope>NUCLEOTIDE SEQUENCE [LARGE SCALE GENOMIC DNA]</scope>
    <source>
        <strain evidence="12">JAD2</strain>
    </source>
</reference>
<keyword evidence="12" id="KW-1185">Reference proteome</keyword>
<organism evidence="11 12">
    <name type="scientific">Thermoflexus hugenholtzii JAD2</name>
    <dbReference type="NCBI Taxonomy" id="877466"/>
    <lineage>
        <taxon>Bacteria</taxon>
        <taxon>Bacillati</taxon>
        <taxon>Chloroflexota</taxon>
        <taxon>Thermoflexia</taxon>
        <taxon>Thermoflexales</taxon>
        <taxon>Thermoflexaceae</taxon>
        <taxon>Thermoflexus</taxon>
    </lineage>
</organism>
<evidence type="ECO:0000313" key="12">
    <source>
        <dbReference type="Proteomes" id="UP000197025"/>
    </source>
</evidence>
<comment type="pathway">
    <text evidence="3 9">Amino-acid biosynthesis; L-histidine biosynthesis; L-histidine from 5-phospho-alpha-D-ribose 1-diphosphate: step 4/9.</text>
</comment>
<evidence type="ECO:0000256" key="7">
    <source>
        <dbReference type="ARBA" id="ARBA00023102"/>
    </source>
</evidence>
<dbReference type="GO" id="GO:0000105">
    <property type="term" value="P:L-histidine biosynthetic process"/>
    <property type="evidence" value="ECO:0007669"/>
    <property type="project" value="UniProtKB-UniRule"/>
</dbReference>
<dbReference type="InterPro" id="IPR006062">
    <property type="entry name" value="His_biosynth"/>
</dbReference>
<evidence type="ECO:0000256" key="3">
    <source>
        <dbReference type="ARBA" id="ARBA00005133"/>
    </source>
</evidence>
<evidence type="ECO:0000256" key="10">
    <source>
        <dbReference type="RuleBase" id="RU003657"/>
    </source>
</evidence>
<comment type="similarity">
    <text evidence="4 9 10">Belongs to the HisA/HisF family.</text>
</comment>
<evidence type="ECO:0000256" key="8">
    <source>
        <dbReference type="ARBA" id="ARBA00023235"/>
    </source>
</evidence>
<dbReference type="Pfam" id="PF00977">
    <property type="entry name" value="His_biosynth"/>
    <property type="match status" value="1"/>
</dbReference>
<dbReference type="GO" id="GO:0000162">
    <property type="term" value="P:L-tryptophan biosynthetic process"/>
    <property type="evidence" value="ECO:0007669"/>
    <property type="project" value="TreeGrafter"/>
</dbReference>
<evidence type="ECO:0000313" key="11">
    <source>
        <dbReference type="EMBL" id="SNB61771.1"/>
    </source>
</evidence>
<dbReference type="EMBL" id="FYEK01000018">
    <property type="protein sequence ID" value="SNB61771.1"/>
    <property type="molecule type" value="Genomic_DNA"/>
</dbReference>
<dbReference type="InterPro" id="IPR044524">
    <property type="entry name" value="Isoase_HisA-like"/>
</dbReference>